<gene>
    <name evidence="2" type="ORF">DFQ10_1108</name>
</gene>
<evidence type="ECO:0000313" key="3">
    <source>
        <dbReference type="Proteomes" id="UP000256980"/>
    </source>
</evidence>
<dbReference type="AlphaFoldDB" id="A0A3D9GPW4"/>
<proteinExistence type="predicted"/>
<accession>A0A3D9GPW4</accession>
<dbReference type="RefSeq" id="WP_115818650.1">
    <property type="nucleotide sequence ID" value="NZ_QRDV01000010.1"/>
</dbReference>
<comment type="caution">
    <text evidence="2">The sequence shown here is derived from an EMBL/GenBank/DDBJ whole genome shotgun (WGS) entry which is preliminary data.</text>
</comment>
<dbReference type="OrthoDB" id="5515732at2"/>
<reference evidence="2 3" key="1">
    <citation type="submission" date="2018-07" db="EMBL/GenBank/DDBJ databases">
        <title>Genomic Encyclopedia of Type Strains, Phase III (KMG-III): the genomes of soil and plant-associated and newly described type strains.</title>
        <authorList>
            <person name="Whitman W."/>
        </authorList>
    </citation>
    <scope>NUCLEOTIDE SEQUENCE [LARGE SCALE GENOMIC DNA]</scope>
    <source>
        <strain evidence="2 3">CECT 7946</strain>
    </source>
</reference>
<dbReference type="Proteomes" id="UP000256980">
    <property type="component" value="Unassembled WGS sequence"/>
</dbReference>
<name>A0A3D9GPW4_9FLAO</name>
<sequence>MIQNIKHEVIEQLEKEILFGFYNANDLLETISDMFYNEENFDENWLKDEIDTRLKKHQKESLNWAKPTDFDRLVLAFDSLIKDKIIALHKAGYTRQDGEGDCAEIIEELNNNGIKVLGYCYYHTQDLERAIGDEPTLFIGYDSYNHNDELAMDVANKIVKTLETNGFKVNWNGSLETRIQISAINWQKTVDNIDYNYSRVLDILQPNIPIEDDTILNRKRKPFWKFW</sequence>
<protein>
    <recommendedName>
        <fullName evidence="1">DUF6891 domain-containing protein</fullName>
    </recommendedName>
</protein>
<keyword evidence="3" id="KW-1185">Reference proteome</keyword>
<dbReference type="InterPro" id="IPR054186">
    <property type="entry name" value="DUF6891"/>
</dbReference>
<evidence type="ECO:0000313" key="2">
    <source>
        <dbReference type="EMBL" id="RED38502.1"/>
    </source>
</evidence>
<dbReference type="EMBL" id="QRDV01000010">
    <property type="protein sequence ID" value="RED38502.1"/>
    <property type="molecule type" value="Genomic_DNA"/>
</dbReference>
<dbReference type="Pfam" id="PF21831">
    <property type="entry name" value="DUF6891"/>
    <property type="match status" value="1"/>
</dbReference>
<feature type="domain" description="DUF6891" evidence="1">
    <location>
        <begin position="6"/>
        <end position="188"/>
    </location>
</feature>
<evidence type="ECO:0000259" key="1">
    <source>
        <dbReference type="Pfam" id="PF21831"/>
    </source>
</evidence>
<organism evidence="2 3">
    <name type="scientific">Winogradskyella eximia</name>
    <dbReference type="NCBI Taxonomy" id="262006"/>
    <lineage>
        <taxon>Bacteria</taxon>
        <taxon>Pseudomonadati</taxon>
        <taxon>Bacteroidota</taxon>
        <taxon>Flavobacteriia</taxon>
        <taxon>Flavobacteriales</taxon>
        <taxon>Flavobacteriaceae</taxon>
        <taxon>Winogradskyella</taxon>
    </lineage>
</organism>